<dbReference type="SFLD" id="SFLDG01094">
    <property type="entry name" value="Uncharacterised_Radical_SAM_Su"/>
    <property type="match status" value="1"/>
</dbReference>
<dbReference type="RefSeq" id="WP_161099981.1">
    <property type="nucleotide sequence ID" value="NZ_WWCW01000190.1"/>
</dbReference>
<gene>
    <name evidence="8" type="ORF">GTP91_29620</name>
</gene>
<dbReference type="PROSITE" id="PS51918">
    <property type="entry name" value="RADICAL_SAM"/>
    <property type="match status" value="1"/>
</dbReference>
<reference evidence="8 9" key="1">
    <citation type="submission" date="2020-01" db="EMBL/GenBank/DDBJ databases">
        <title>Novel species isolated from a subtropical stream in China.</title>
        <authorList>
            <person name="Lu H."/>
        </authorList>
    </citation>
    <scope>NUCLEOTIDE SEQUENCE [LARGE SCALE GENOMIC DNA]</scope>
    <source>
        <strain evidence="8 9">FT82W</strain>
    </source>
</reference>
<dbReference type="SFLD" id="SFLDS00029">
    <property type="entry name" value="Radical_SAM"/>
    <property type="match status" value="1"/>
</dbReference>
<dbReference type="EMBL" id="WWCW01000190">
    <property type="protein sequence ID" value="MYM91323.1"/>
    <property type="molecule type" value="Genomic_DNA"/>
</dbReference>
<dbReference type="NCBIfam" id="TIGR02495">
    <property type="entry name" value="NrdG2"/>
    <property type="match status" value="1"/>
</dbReference>
<keyword evidence="6" id="KW-0411">Iron-sulfur</keyword>
<dbReference type="GO" id="GO:0051539">
    <property type="term" value="F:4 iron, 4 sulfur cluster binding"/>
    <property type="evidence" value="ECO:0007669"/>
    <property type="project" value="UniProtKB-KW"/>
</dbReference>
<dbReference type="Gene3D" id="3.20.20.70">
    <property type="entry name" value="Aldolase class I"/>
    <property type="match status" value="1"/>
</dbReference>
<evidence type="ECO:0000256" key="6">
    <source>
        <dbReference type="ARBA" id="ARBA00023014"/>
    </source>
</evidence>
<keyword evidence="2" id="KW-0004">4Fe-4S</keyword>
<proteinExistence type="predicted"/>
<dbReference type="PANTHER" id="PTHR30352">
    <property type="entry name" value="PYRUVATE FORMATE-LYASE-ACTIVATING ENZYME"/>
    <property type="match status" value="1"/>
</dbReference>
<keyword evidence="5" id="KW-0408">Iron</keyword>
<name>A0A845G9H3_9BURK</name>
<dbReference type="InterPro" id="IPR013785">
    <property type="entry name" value="Aldolase_TIM"/>
</dbReference>
<dbReference type="SUPFAM" id="SSF102114">
    <property type="entry name" value="Radical SAM enzymes"/>
    <property type="match status" value="1"/>
</dbReference>
<comment type="caution">
    <text evidence="8">The sequence shown here is derived from an EMBL/GenBank/DDBJ whole genome shotgun (WGS) entry which is preliminary data.</text>
</comment>
<dbReference type="GO" id="GO:0003824">
    <property type="term" value="F:catalytic activity"/>
    <property type="evidence" value="ECO:0007669"/>
    <property type="project" value="InterPro"/>
</dbReference>
<dbReference type="Pfam" id="PF04055">
    <property type="entry name" value="Radical_SAM"/>
    <property type="match status" value="1"/>
</dbReference>
<dbReference type="PROSITE" id="PS51257">
    <property type="entry name" value="PROKAR_LIPOPROTEIN"/>
    <property type="match status" value="1"/>
</dbReference>
<sequence>MGRATLKVGGYTPFSATEYPGLLSAVVFVQGCPWRCGYCHNPHLQPRTGDSPLPWDGILAALARRVGLLDAVVFCGGEATMDPALGEAIADVRALGFRIGLETAGIYPDRLASVLPLVDWVGLDVKAPFSLYPVVTGVAGSGDPVRASIAAVQASGVEYECRTTVHPAQLPPTQLVALARALSALGVGHYVLQEFRATGCQDDALLTSAVAGYPGEDLLERIKPLFPRFSVRRNH</sequence>
<dbReference type="Proteomes" id="UP000470302">
    <property type="component" value="Unassembled WGS sequence"/>
</dbReference>
<evidence type="ECO:0000256" key="4">
    <source>
        <dbReference type="ARBA" id="ARBA00022723"/>
    </source>
</evidence>
<dbReference type="PANTHER" id="PTHR30352:SF13">
    <property type="entry name" value="GLYCYL-RADICAL ENZYME ACTIVATING ENZYME YJJW-RELATED"/>
    <property type="match status" value="1"/>
</dbReference>
<protein>
    <submittedName>
        <fullName evidence="8">Anaerobic ribonucleoside-triphosphate reductase activating protein</fullName>
    </submittedName>
</protein>
<evidence type="ECO:0000256" key="3">
    <source>
        <dbReference type="ARBA" id="ARBA00022691"/>
    </source>
</evidence>
<dbReference type="InterPro" id="IPR034457">
    <property type="entry name" value="Organic_radical-activating"/>
</dbReference>
<organism evidence="8 9">
    <name type="scientific">Duganella vulcania</name>
    <dbReference type="NCBI Taxonomy" id="2692166"/>
    <lineage>
        <taxon>Bacteria</taxon>
        <taxon>Pseudomonadati</taxon>
        <taxon>Pseudomonadota</taxon>
        <taxon>Betaproteobacteria</taxon>
        <taxon>Burkholderiales</taxon>
        <taxon>Oxalobacteraceae</taxon>
        <taxon>Telluria group</taxon>
        <taxon>Duganella</taxon>
    </lineage>
</organism>
<dbReference type="InterPro" id="IPR007197">
    <property type="entry name" value="rSAM"/>
</dbReference>
<evidence type="ECO:0000256" key="2">
    <source>
        <dbReference type="ARBA" id="ARBA00022485"/>
    </source>
</evidence>
<comment type="cofactor">
    <cofactor evidence="1">
        <name>[4Fe-4S] cluster</name>
        <dbReference type="ChEBI" id="CHEBI:49883"/>
    </cofactor>
</comment>
<dbReference type="InterPro" id="IPR012840">
    <property type="entry name" value="NrdG2"/>
</dbReference>
<evidence type="ECO:0000259" key="7">
    <source>
        <dbReference type="PROSITE" id="PS51918"/>
    </source>
</evidence>
<accession>A0A845G9H3</accession>
<dbReference type="AlphaFoldDB" id="A0A845G9H3"/>
<dbReference type="GO" id="GO:0046872">
    <property type="term" value="F:metal ion binding"/>
    <property type="evidence" value="ECO:0007669"/>
    <property type="project" value="UniProtKB-KW"/>
</dbReference>
<evidence type="ECO:0000256" key="1">
    <source>
        <dbReference type="ARBA" id="ARBA00001966"/>
    </source>
</evidence>
<dbReference type="CDD" id="cd01335">
    <property type="entry name" value="Radical_SAM"/>
    <property type="match status" value="1"/>
</dbReference>
<evidence type="ECO:0000313" key="8">
    <source>
        <dbReference type="EMBL" id="MYM91323.1"/>
    </source>
</evidence>
<feature type="domain" description="Radical SAM core" evidence="7">
    <location>
        <begin position="17"/>
        <end position="228"/>
    </location>
</feature>
<dbReference type="InterPro" id="IPR058240">
    <property type="entry name" value="rSAM_sf"/>
</dbReference>
<evidence type="ECO:0000256" key="5">
    <source>
        <dbReference type="ARBA" id="ARBA00023004"/>
    </source>
</evidence>
<evidence type="ECO:0000313" key="9">
    <source>
        <dbReference type="Proteomes" id="UP000470302"/>
    </source>
</evidence>
<keyword evidence="3" id="KW-0949">S-adenosyl-L-methionine</keyword>
<keyword evidence="4" id="KW-0479">Metal-binding</keyword>